<evidence type="ECO:0000313" key="4">
    <source>
        <dbReference type="Proteomes" id="UP000319383"/>
    </source>
</evidence>
<dbReference type="KEGG" id="sdyn:Mal52_53380"/>
<accession>A0A517ZWJ8</accession>
<feature type="transmembrane region" description="Helical" evidence="2">
    <location>
        <begin position="1027"/>
        <end position="1043"/>
    </location>
</feature>
<keyword evidence="4" id="KW-1185">Reference proteome</keyword>
<keyword evidence="2" id="KW-0812">Transmembrane</keyword>
<feature type="region of interest" description="Disordered" evidence="1">
    <location>
        <begin position="1243"/>
        <end position="1266"/>
    </location>
</feature>
<gene>
    <name evidence="3" type="ORF">Mal52_53380</name>
</gene>
<dbReference type="RefSeq" id="WP_145379346.1">
    <property type="nucleotide sequence ID" value="NZ_CP036276.1"/>
</dbReference>
<feature type="transmembrane region" description="Helical" evidence="2">
    <location>
        <begin position="2148"/>
        <end position="2168"/>
    </location>
</feature>
<evidence type="ECO:0000256" key="2">
    <source>
        <dbReference type="SAM" id="Phobius"/>
    </source>
</evidence>
<protein>
    <submittedName>
        <fullName evidence="3">Uncharacterized protein</fullName>
    </submittedName>
</protein>
<sequence length="2240" mass="247489">MTTPRYSGVVCSLLGLGMLLLAGRWENSSRLFGQEGEVAVPNIQWNLVPLNKRSVWPPGDWQPIRRDRLEKQQTKDGNPVAQMPREFPIRHAVYSAKLTSDNALDGGLVLTVDQPQDGPAMIPLDPLTLPVHKLSWPDREAVWGSTPQGQLVVKSRPDQKTLTGRWKLRGEKRPGGLLFDVHVAKAAASQLMLTLPETYDVQCETAVVDAPVAADVPGWRNWKIELGRQTRCRVVLYETAPDETPLPLIVLSDNRIKYTSAPEQFRIQNRMQLDILKAPVSDLEFVTDSDVQIHAVLAGAAALPMEQKTTEGHRTVRVHFDPPISGPGHVLQLQATAPLTMERQIQLPRILVPGAVTGGGRIDVIVPAPFELQKITTPPGYRQEDASSGGNAVAFHYYGAAGNVTAVFGWPRAEVSCRIFSHLRSTRDQWEAQTQMQWQCQSGQRFTLKCEFPSEWDITVVSLRNSSGRFATAEDWTIVPGARDTRTLVVKLSESLSATNPVTMEFIATRPMTAHHEPLAIPAPVPLNTEDVETLVSIAETSNAQPTLQLGTTFSPMSQSRVSPDWQQFSLWETAKQTDRSSQVFLSTAVRPQGQFLFQSDQTPLNITANVQMELFDDRVKEDLKIFGRATGPAVSQVLVFVNEPGPKISWELLEDKDTKVTSRRLTTSRQLALGLPRFGELWEIEFTPPATTFTLVGNRTRTFSASGQAPLVFVPRAKSFQGTVEVQSPPEIQPRFVPQDMIELQEVDASPSNNPTAAKLHRWSYRAVDAGLRIETQVRSSGSPAAAISSVDIHSHLSSTAEGENRHWAVVDLTALSETAELEWTLPESALPGSVQLGDQTVEPFRVGESFRLQRGSRDQTAMAVIHYRTPSVPQFGPGVVQTPVPKFNVPVLRFSWTVVRPPRTQIQILNLNARPYGAAVGDSWSRRYLGPLAQKPASSPSQTAEEKLPLNNPLDEGNTGTGAAIPDAPPGWQSQTFEFAMSPVAISAAMWDVDRNRFISVAFLMSCLVIAAGIRACGLNFSHRFVIVWLVLCVVIATWVPTAYAEIAGGIVIGSFLACLIPLVEKIIVRDSPRTEEPVSIGSTRKYIPVATAILMAALCLTRAMAQETTTTGRGTQPAQHRVLIPYEAGDPLGRNAKWVYVEPHTLAALTGGQSDEPAVPPYLFRSARYELAVTQQGGSQCDMRFEVDVLATSDDVTIQLPLENVNLLADDPCRVNGKPHPIWRDAVTGNLNLQLSGLKPLAEKTPPNDAANPDGESAPSSPQHVRYRIDLSTTIANAPVEKHINLNWNIPRVANSVLSVQLPTGQEFARIELDQRPPFLLQLKDKTKPEVISVGNTEHVDVISSATVVPNTDRITVAAVCLADVTPSLIQYQAQISYRVRQGFVNHLLWKLPSDIAVRSIHGKNVAGFHVLPRQQGEQTFVVELDSLNSDQIEILADFVLPVAEESHDPIVPVLDFAPQGYLVEDSMSPNQIFAVTAPSEFELEIKPAAPNKVMPLEKMEFLRRWKGSAAQPRAVYAIEGPVDFETHLQTLAPKRTVKTVFHGRISRHHLDWELIAEMDVRTALAFQHRMQIDPRLRIESISIQQADAERLRRATRTRDQLVLFLKTGATGNQTIRIKGAMSLKFPGEFTLPAIGFFDANLTDAEVVLWQENDLAVQLTGIDANLPVPDRAAWEQVNDSDLLVGRYQIPVGTDMEQVVVKIDKNSPDIVMDAVNLLDMRVVGVQKMTTVLRFKVASGHASEFSVRLPKQFADTCEVISPASTRKELRDDGLELTFLPDDPRQQEMVARLSFPIELDESGELVIDEIFPINATVGEVFVQTLTDEESFGPAAEYSGLTEEELPAQFADWIPVETPAAYTKSYRGGAGPWRFRNRNNPSQDALTIELADTRLWLDHARGLVGHTSYLILPGNKEQLDVTLPAGAELRAVLTDHGLATVSQVSGQNITMTLDSAQVGQEIMLYWTRPAAGHNLFTDFYRRMDVPTPQPQQFVVKQNAMTLIPAAHTGLEGAGNNLAPLKYALLRLDAEFTLCRAQTNAGHPRLKFLWNRLEAHYEQVAQLFDQDAGELSGNDAAQLRTEFAKLQQRITNQLRQLPSLEIPVLAMDDTPISEPTLSDIVSPNGSLHDFDALKTQQATNFSTSVFDERLAPAIATVLGILLVAMVRYILRRHIELDTIAWLIDHPRIAWTAVGLFWWQFMNPSWLGPAIIVIAVISRFYPRQQAANASTELDFVVGTSSSA</sequence>
<keyword evidence="2" id="KW-1133">Transmembrane helix</keyword>
<dbReference type="Proteomes" id="UP000319383">
    <property type="component" value="Chromosome"/>
</dbReference>
<feature type="transmembrane region" description="Helical" evidence="2">
    <location>
        <begin position="1000"/>
        <end position="1020"/>
    </location>
</feature>
<name>A0A517ZWJ8_9PLAN</name>
<proteinExistence type="predicted"/>
<keyword evidence="2" id="KW-0472">Membrane</keyword>
<feature type="region of interest" description="Disordered" evidence="1">
    <location>
        <begin position="935"/>
        <end position="969"/>
    </location>
</feature>
<feature type="transmembrane region" description="Helical" evidence="2">
    <location>
        <begin position="2202"/>
        <end position="2218"/>
    </location>
</feature>
<organism evidence="3 4">
    <name type="scientific">Symmachiella dynata</name>
    <dbReference type="NCBI Taxonomy" id="2527995"/>
    <lineage>
        <taxon>Bacteria</taxon>
        <taxon>Pseudomonadati</taxon>
        <taxon>Planctomycetota</taxon>
        <taxon>Planctomycetia</taxon>
        <taxon>Planctomycetales</taxon>
        <taxon>Planctomycetaceae</taxon>
        <taxon>Symmachiella</taxon>
    </lineage>
</organism>
<dbReference type="EMBL" id="CP036276">
    <property type="protein sequence ID" value="QDU46816.1"/>
    <property type="molecule type" value="Genomic_DNA"/>
</dbReference>
<evidence type="ECO:0000256" key="1">
    <source>
        <dbReference type="SAM" id="MobiDB-lite"/>
    </source>
</evidence>
<reference evidence="3 4" key="1">
    <citation type="submission" date="2019-02" db="EMBL/GenBank/DDBJ databases">
        <title>Deep-cultivation of Planctomycetes and their phenomic and genomic characterization uncovers novel biology.</title>
        <authorList>
            <person name="Wiegand S."/>
            <person name="Jogler M."/>
            <person name="Boedeker C."/>
            <person name="Pinto D."/>
            <person name="Vollmers J."/>
            <person name="Rivas-Marin E."/>
            <person name="Kohn T."/>
            <person name="Peeters S.H."/>
            <person name="Heuer A."/>
            <person name="Rast P."/>
            <person name="Oberbeckmann S."/>
            <person name="Bunk B."/>
            <person name="Jeske O."/>
            <person name="Meyerdierks A."/>
            <person name="Storesund J.E."/>
            <person name="Kallscheuer N."/>
            <person name="Luecker S."/>
            <person name="Lage O.M."/>
            <person name="Pohl T."/>
            <person name="Merkel B.J."/>
            <person name="Hornburger P."/>
            <person name="Mueller R.-W."/>
            <person name="Bruemmer F."/>
            <person name="Labrenz M."/>
            <person name="Spormann A.M."/>
            <person name="Op den Camp H."/>
            <person name="Overmann J."/>
            <person name="Amann R."/>
            <person name="Jetten M.S.M."/>
            <person name="Mascher T."/>
            <person name="Medema M.H."/>
            <person name="Devos D.P."/>
            <person name="Kaster A.-K."/>
            <person name="Ovreas L."/>
            <person name="Rohde M."/>
            <person name="Galperin M.Y."/>
            <person name="Jogler C."/>
        </authorList>
    </citation>
    <scope>NUCLEOTIDE SEQUENCE [LARGE SCALE GENOMIC DNA]</scope>
    <source>
        <strain evidence="3 4">Mal52</strain>
    </source>
</reference>
<evidence type="ECO:0000313" key="3">
    <source>
        <dbReference type="EMBL" id="QDU46816.1"/>
    </source>
</evidence>